<sequence>MKNRRFLTSLAIAGALMVTSPLSIFAAGKQDLGTENQSDSTVRIHYIQSTLNNFDIEEILRQIGFIGCQMPTQQQPDQSKPAPAKEQAQQSQSKKEQAPNQTAKPAPSQSDASEQQQTSYTLSEFEKQVVDLTNQERAKYGLPALKVDPKLSQMARDKAKDMHDNNYFDHISPTYGSPFDMMKQYGIQFNAAGENIAMGQLTPQEVVNGWMNSEGHRKNILNKDFNYIGVGYVKDGNYWVQEFIGK</sequence>
<proteinExistence type="predicted"/>
<feature type="signal peptide" evidence="2">
    <location>
        <begin position="1"/>
        <end position="26"/>
    </location>
</feature>
<feature type="compositionally biased region" description="Low complexity" evidence="1">
    <location>
        <begin position="78"/>
        <end position="92"/>
    </location>
</feature>
<dbReference type="PANTHER" id="PTHR31157">
    <property type="entry name" value="SCP DOMAIN-CONTAINING PROTEIN"/>
    <property type="match status" value="1"/>
</dbReference>
<protein>
    <submittedName>
        <fullName evidence="4">Uncharacterized protein, YkwD family</fullName>
    </submittedName>
</protein>
<dbReference type="STRING" id="46223.SAMN05421852_1024"/>
<dbReference type="InterPro" id="IPR014044">
    <property type="entry name" value="CAP_dom"/>
</dbReference>
<gene>
    <name evidence="4" type="ORF">SAMN05421852_1024</name>
</gene>
<feature type="compositionally biased region" description="Polar residues" evidence="1">
    <location>
        <begin position="100"/>
        <end position="119"/>
    </location>
</feature>
<dbReference type="CDD" id="cd05379">
    <property type="entry name" value="CAP_bacterial"/>
    <property type="match status" value="1"/>
</dbReference>
<dbReference type="OrthoDB" id="9783944at2"/>
<name>A0A1I3L1J8_9BACL</name>
<feature type="chain" id="PRO_5011670317" evidence="2">
    <location>
        <begin position="27"/>
        <end position="246"/>
    </location>
</feature>
<evidence type="ECO:0000313" key="5">
    <source>
        <dbReference type="Proteomes" id="UP000199545"/>
    </source>
</evidence>
<dbReference type="NCBIfam" id="TIGR02909">
    <property type="entry name" value="spore_YkwD"/>
    <property type="match status" value="1"/>
</dbReference>
<organism evidence="4 5">
    <name type="scientific">Thermoflavimicrobium dichotomicum</name>
    <dbReference type="NCBI Taxonomy" id="46223"/>
    <lineage>
        <taxon>Bacteria</taxon>
        <taxon>Bacillati</taxon>
        <taxon>Bacillota</taxon>
        <taxon>Bacilli</taxon>
        <taxon>Bacillales</taxon>
        <taxon>Thermoactinomycetaceae</taxon>
        <taxon>Thermoflavimicrobium</taxon>
    </lineage>
</organism>
<feature type="region of interest" description="Disordered" evidence="1">
    <location>
        <begin position="71"/>
        <end position="119"/>
    </location>
</feature>
<dbReference type="InterPro" id="IPR014258">
    <property type="entry name" value="CAP_domain_YkwD-like"/>
</dbReference>
<dbReference type="PANTHER" id="PTHR31157:SF1">
    <property type="entry name" value="SCP DOMAIN-CONTAINING PROTEIN"/>
    <property type="match status" value="1"/>
</dbReference>
<dbReference type="AlphaFoldDB" id="A0A1I3L1J8"/>
<accession>A0A1I3L1J8</accession>
<keyword evidence="5" id="KW-1185">Reference proteome</keyword>
<dbReference type="Proteomes" id="UP000199545">
    <property type="component" value="Unassembled WGS sequence"/>
</dbReference>
<keyword evidence="2" id="KW-0732">Signal</keyword>
<evidence type="ECO:0000313" key="4">
    <source>
        <dbReference type="EMBL" id="SFI78623.1"/>
    </source>
</evidence>
<dbReference type="SMART" id="SM00198">
    <property type="entry name" value="SCP"/>
    <property type="match status" value="1"/>
</dbReference>
<dbReference type="Gene3D" id="3.40.33.10">
    <property type="entry name" value="CAP"/>
    <property type="match status" value="1"/>
</dbReference>
<dbReference type="RefSeq" id="WP_093227740.1">
    <property type="nucleotide sequence ID" value="NZ_FORR01000002.1"/>
</dbReference>
<evidence type="ECO:0000256" key="2">
    <source>
        <dbReference type="SAM" id="SignalP"/>
    </source>
</evidence>
<evidence type="ECO:0000256" key="1">
    <source>
        <dbReference type="SAM" id="MobiDB-lite"/>
    </source>
</evidence>
<dbReference type="InterPro" id="IPR035940">
    <property type="entry name" value="CAP_sf"/>
</dbReference>
<feature type="domain" description="SCP" evidence="3">
    <location>
        <begin position="124"/>
        <end position="242"/>
    </location>
</feature>
<dbReference type="Pfam" id="PF00188">
    <property type="entry name" value="CAP"/>
    <property type="match status" value="1"/>
</dbReference>
<evidence type="ECO:0000259" key="3">
    <source>
        <dbReference type="SMART" id="SM00198"/>
    </source>
</evidence>
<dbReference type="EMBL" id="FORR01000002">
    <property type="protein sequence ID" value="SFI78623.1"/>
    <property type="molecule type" value="Genomic_DNA"/>
</dbReference>
<dbReference type="SUPFAM" id="SSF55797">
    <property type="entry name" value="PR-1-like"/>
    <property type="match status" value="1"/>
</dbReference>
<reference evidence="4 5" key="1">
    <citation type="submission" date="2016-10" db="EMBL/GenBank/DDBJ databases">
        <authorList>
            <person name="de Groot N.N."/>
        </authorList>
    </citation>
    <scope>NUCLEOTIDE SEQUENCE [LARGE SCALE GENOMIC DNA]</scope>
    <source>
        <strain evidence="4 5">DSM 44778</strain>
    </source>
</reference>